<protein>
    <submittedName>
        <fullName evidence="2">Uncharacterized protein</fullName>
    </submittedName>
</protein>
<gene>
    <name evidence="2" type="ORF">C1H46_002782</name>
</gene>
<feature type="compositionally biased region" description="Basic and acidic residues" evidence="1">
    <location>
        <begin position="37"/>
        <end position="47"/>
    </location>
</feature>
<evidence type="ECO:0000313" key="2">
    <source>
        <dbReference type="EMBL" id="TQE11580.1"/>
    </source>
</evidence>
<comment type="caution">
    <text evidence="2">The sequence shown here is derived from an EMBL/GenBank/DDBJ whole genome shotgun (WGS) entry which is preliminary data.</text>
</comment>
<dbReference type="AlphaFoldDB" id="A0A540NM33"/>
<organism evidence="2 3">
    <name type="scientific">Malus baccata</name>
    <name type="common">Siberian crab apple</name>
    <name type="synonym">Pyrus baccata</name>
    <dbReference type="NCBI Taxonomy" id="106549"/>
    <lineage>
        <taxon>Eukaryota</taxon>
        <taxon>Viridiplantae</taxon>
        <taxon>Streptophyta</taxon>
        <taxon>Embryophyta</taxon>
        <taxon>Tracheophyta</taxon>
        <taxon>Spermatophyta</taxon>
        <taxon>Magnoliopsida</taxon>
        <taxon>eudicotyledons</taxon>
        <taxon>Gunneridae</taxon>
        <taxon>Pentapetalae</taxon>
        <taxon>rosids</taxon>
        <taxon>fabids</taxon>
        <taxon>Rosales</taxon>
        <taxon>Rosaceae</taxon>
        <taxon>Amygdaloideae</taxon>
        <taxon>Maleae</taxon>
        <taxon>Malus</taxon>
    </lineage>
</organism>
<dbReference type="EMBL" id="VIEB01000028">
    <property type="protein sequence ID" value="TQE11580.1"/>
    <property type="molecule type" value="Genomic_DNA"/>
</dbReference>
<dbReference type="Proteomes" id="UP000315295">
    <property type="component" value="Unassembled WGS sequence"/>
</dbReference>
<evidence type="ECO:0000256" key="1">
    <source>
        <dbReference type="SAM" id="MobiDB-lite"/>
    </source>
</evidence>
<sequence>MEWMQMILQDGAEVLSGSGSGVKRRVEATELAVDRPGSGEDGQRPKEPIGMVGRSKDGGYAELEG</sequence>
<accession>A0A540NM33</accession>
<evidence type="ECO:0000313" key="3">
    <source>
        <dbReference type="Proteomes" id="UP000315295"/>
    </source>
</evidence>
<proteinExistence type="predicted"/>
<reference evidence="2 3" key="1">
    <citation type="journal article" date="2019" name="G3 (Bethesda)">
        <title>Sequencing of a Wild Apple (Malus baccata) Genome Unravels the Differences Between Cultivated and Wild Apple Species Regarding Disease Resistance and Cold Tolerance.</title>
        <authorList>
            <person name="Chen X."/>
        </authorList>
    </citation>
    <scope>NUCLEOTIDE SEQUENCE [LARGE SCALE GENOMIC DNA]</scope>
    <source>
        <strain evidence="3">cv. Shandingzi</strain>
        <tissue evidence="2">Leaves</tissue>
    </source>
</reference>
<feature type="region of interest" description="Disordered" evidence="1">
    <location>
        <begin position="30"/>
        <end position="65"/>
    </location>
</feature>
<name>A0A540NM33_MALBA</name>
<keyword evidence="3" id="KW-1185">Reference proteome</keyword>